<accession>A0ABR2Z8N4</accession>
<evidence type="ECO:0000313" key="2">
    <source>
        <dbReference type="EMBL" id="KAL0057638.1"/>
    </source>
</evidence>
<feature type="region of interest" description="Disordered" evidence="1">
    <location>
        <begin position="118"/>
        <end position="154"/>
    </location>
</feature>
<comment type="caution">
    <text evidence="2">The sequence shown here is derived from an EMBL/GenBank/DDBJ whole genome shotgun (WGS) entry which is preliminary data.</text>
</comment>
<evidence type="ECO:0000256" key="1">
    <source>
        <dbReference type="SAM" id="MobiDB-lite"/>
    </source>
</evidence>
<dbReference type="Proteomes" id="UP001437256">
    <property type="component" value="Unassembled WGS sequence"/>
</dbReference>
<keyword evidence="3" id="KW-1185">Reference proteome</keyword>
<sequence length="154" mass="17502">MYSPSLGTFDKVTLSIDKRNLLLCRRTLPHVLNAYASTLRVPIPSAPDISSKRQRWKTPVNQECGVGQVSSQYMATVRDEDMIYAAQVEQSRGMECDSDANMQQDERMLCDEWDNEEDDLMDSEESHHEVGPTESALPLHPIPPRLELNESFAF</sequence>
<evidence type="ECO:0000313" key="3">
    <source>
        <dbReference type="Proteomes" id="UP001437256"/>
    </source>
</evidence>
<dbReference type="EMBL" id="JBBXMP010000472">
    <property type="protein sequence ID" value="KAL0057638.1"/>
    <property type="molecule type" value="Genomic_DNA"/>
</dbReference>
<reference evidence="2 3" key="1">
    <citation type="submission" date="2024-05" db="EMBL/GenBank/DDBJ databases">
        <title>A draft genome resource for the thread blight pathogen Marasmius tenuissimus strain MS-2.</title>
        <authorList>
            <person name="Yulfo-Soto G.E."/>
            <person name="Baruah I.K."/>
            <person name="Amoako-Attah I."/>
            <person name="Bukari Y."/>
            <person name="Meinhardt L.W."/>
            <person name="Bailey B.A."/>
            <person name="Cohen S.P."/>
        </authorList>
    </citation>
    <scope>NUCLEOTIDE SEQUENCE [LARGE SCALE GENOMIC DNA]</scope>
    <source>
        <strain evidence="2 3">MS-2</strain>
    </source>
</reference>
<name>A0ABR2Z8N4_9AGAR</name>
<organism evidence="2 3">
    <name type="scientific">Marasmius tenuissimus</name>
    <dbReference type="NCBI Taxonomy" id="585030"/>
    <lineage>
        <taxon>Eukaryota</taxon>
        <taxon>Fungi</taxon>
        <taxon>Dikarya</taxon>
        <taxon>Basidiomycota</taxon>
        <taxon>Agaricomycotina</taxon>
        <taxon>Agaricomycetes</taxon>
        <taxon>Agaricomycetidae</taxon>
        <taxon>Agaricales</taxon>
        <taxon>Marasmiineae</taxon>
        <taxon>Marasmiaceae</taxon>
        <taxon>Marasmius</taxon>
    </lineage>
</organism>
<gene>
    <name evidence="2" type="ORF">AAF712_015709</name>
</gene>
<proteinExistence type="predicted"/>
<protein>
    <submittedName>
        <fullName evidence="2">Uncharacterized protein</fullName>
    </submittedName>
</protein>